<dbReference type="AlphaFoldDB" id="A0A495VY57"/>
<keyword evidence="3" id="KW-0597">Phosphoprotein</keyword>
<dbReference type="CDD" id="cd16917">
    <property type="entry name" value="HATPase_UhpB-NarQ-NarX-like"/>
    <property type="match status" value="1"/>
</dbReference>
<evidence type="ECO:0000256" key="3">
    <source>
        <dbReference type="ARBA" id="ARBA00022553"/>
    </source>
</evidence>
<accession>A0A495VY57</accession>
<dbReference type="SUPFAM" id="SSF55874">
    <property type="entry name" value="ATPase domain of HSP90 chaperone/DNA topoisomerase II/histidine kinase"/>
    <property type="match status" value="1"/>
</dbReference>
<keyword evidence="8" id="KW-0902">Two-component regulatory system</keyword>
<evidence type="ECO:0000256" key="4">
    <source>
        <dbReference type="ARBA" id="ARBA00022679"/>
    </source>
</evidence>
<evidence type="ECO:0000256" key="7">
    <source>
        <dbReference type="ARBA" id="ARBA00022840"/>
    </source>
</evidence>
<dbReference type="InterPro" id="IPR036890">
    <property type="entry name" value="HATPase_C_sf"/>
</dbReference>
<evidence type="ECO:0000313" key="12">
    <source>
        <dbReference type="EMBL" id="RKT53770.1"/>
    </source>
</evidence>
<evidence type="ECO:0000313" key="13">
    <source>
        <dbReference type="Proteomes" id="UP000282084"/>
    </source>
</evidence>
<keyword evidence="7" id="KW-0067">ATP-binding</keyword>
<comment type="catalytic activity">
    <reaction evidence="1">
        <text>ATP + protein L-histidine = ADP + protein N-phospho-L-histidine.</text>
        <dbReference type="EC" id="2.7.13.3"/>
    </reaction>
</comment>
<protein>
    <recommendedName>
        <fullName evidence="2">histidine kinase</fullName>
        <ecNumber evidence="2">2.7.13.3</ecNumber>
    </recommendedName>
</protein>
<dbReference type="InterPro" id="IPR050482">
    <property type="entry name" value="Sensor_HK_TwoCompSys"/>
</dbReference>
<evidence type="ECO:0000256" key="2">
    <source>
        <dbReference type="ARBA" id="ARBA00012438"/>
    </source>
</evidence>
<evidence type="ECO:0000259" key="10">
    <source>
        <dbReference type="Pfam" id="PF07730"/>
    </source>
</evidence>
<keyword evidence="6 12" id="KW-0418">Kinase</keyword>
<sequence>MLATVVAGLSTTTAVTRGVSDPAALVLVGLTAAPLALRQRAPVATMGVALGALGACAVIGEDLAAAGGFGVLVAMFTVATLRPRPVAAAVFAATTLVVWAAHLRLSADGTWSAAALSTVVVLTAWVLGESTRSWGDRVRRLAARSARATLDRRLRLAHELHDLVAHHMSVVTLQAGVAHYVLDSDLDTARRAIATVGDTGREALTELRRLFDVLRVGERGELGPNPGLTDLGCLVDRVRLAGVPVDLEVRGEARPLPAGTDLCAYRVAQESLTNILKHAGRATARVTLDYRGDVLTLGIVNTGGPPPPPRPDHTPDGIRAMRERAELYGGTVTAEPVDGGFAVVLRLPTARSGR</sequence>
<dbReference type="GO" id="GO:0046983">
    <property type="term" value="F:protein dimerization activity"/>
    <property type="evidence" value="ECO:0007669"/>
    <property type="project" value="InterPro"/>
</dbReference>
<dbReference type="PANTHER" id="PTHR24421">
    <property type="entry name" value="NITRATE/NITRITE SENSOR PROTEIN NARX-RELATED"/>
    <property type="match status" value="1"/>
</dbReference>
<evidence type="ECO:0000259" key="11">
    <source>
        <dbReference type="Pfam" id="PF23539"/>
    </source>
</evidence>
<dbReference type="Pfam" id="PF23539">
    <property type="entry name" value="DUF7134"/>
    <property type="match status" value="1"/>
</dbReference>
<keyword evidence="4" id="KW-0808">Transferase</keyword>
<feature type="domain" description="Signal transduction histidine kinase subgroup 3 dimerisation and phosphoacceptor" evidence="10">
    <location>
        <begin position="153"/>
        <end position="215"/>
    </location>
</feature>
<feature type="transmembrane region" description="Helical" evidence="9">
    <location>
        <begin position="86"/>
        <end position="105"/>
    </location>
</feature>
<dbReference type="PANTHER" id="PTHR24421:SF10">
    <property type="entry name" value="NITRATE_NITRITE SENSOR PROTEIN NARQ"/>
    <property type="match status" value="1"/>
</dbReference>
<dbReference type="GO" id="GO:0000155">
    <property type="term" value="F:phosphorelay sensor kinase activity"/>
    <property type="evidence" value="ECO:0007669"/>
    <property type="project" value="InterPro"/>
</dbReference>
<keyword evidence="5" id="KW-0547">Nucleotide-binding</keyword>
<dbReference type="InterPro" id="IPR055558">
    <property type="entry name" value="DUF7134"/>
</dbReference>
<organism evidence="12 13">
    <name type="scientific">Saccharothrix australiensis</name>
    <dbReference type="NCBI Taxonomy" id="2072"/>
    <lineage>
        <taxon>Bacteria</taxon>
        <taxon>Bacillati</taxon>
        <taxon>Actinomycetota</taxon>
        <taxon>Actinomycetes</taxon>
        <taxon>Pseudonocardiales</taxon>
        <taxon>Pseudonocardiaceae</taxon>
        <taxon>Saccharothrix</taxon>
    </lineage>
</organism>
<name>A0A495VY57_9PSEU</name>
<evidence type="ECO:0000256" key="6">
    <source>
        <dbReference type="ARBA" id="ARBA00022777"/>
    </source>
</evidence>
<feature type="transmembrane region" description="Helical" evidence="9">
    <location>
        <begin position="111"/>
        <end position="128"/>
    </location>
</feature>
<gene>
    <name evidence="12" type="ORF">C8E97_2349</name>
</gene>
<evidence type="ECO:0000256" key="1">
    <source>
        <dbReference type="ARBA" id="ARBA00000085"/>
    </source>
</evidence>
<proteinExistence type="predicted"/>
<comment type="caution">
    <text evidence="12">The sequence shown here is derived from an EMBL/GenBank/DDBJ whole genome shotgun (WGS) entry which is preliminary data.</text>
</comment>
<evidence type="ECO:0000256" key="8">
    <source>
        <dbReference type="ARBA" id="ARBA00023012"/>
    </source>
</evidence>
<evidence type="ECO:0000256" key="5">
    <source>
        <dbReference type="ARBA" id="ARBA00022741"/>
    </source>
</evidence>
<dbReference type="GO" id="GO:0005524">
    <property type="term" value="F:ATP binding"/>
    <property type="evidence" value="ECO:0007669"/>
    <property type="project" value="UniProtKB-KW"/>
</dbReference>
<feature type="transmembrane region" description="Helical" evidence="9">
    <location>
        <begin position="42"/>
        <end position="74"/>
    </location>
</feature>
<dbReference type="Gene3D" id="3.30.565.10">
    <property type="entry name" value="Histidine kinase-like ATPase, C-terminal domain"/>
    <property type="match status" value="1"/>
</dbReference>
<keyword evidence="9" id="KW-0472">Membrane</keyword>
<keyword evidence="9" id="KW-0812">Transmembrane</keyword>
<dbReference type="EC" id="2.7.13.3" evidence="2"/>
<reference evidence="12 13" key="1">
    <citation type="submission" date="2018-10" db="EMBL/GenBank/DDBJ databases">
        <title>Sequencing the genomes of 1000 actinobacteria strains.</title>
        <authorList>
            <person name="Klenk H.-P."/>
        </authorList>
    </citation>
    <scope>NUCLEOTIDE SEQUENCE [LARGE SCALE GENOMIC DNA]</scope>
    <source>
        <strain evidence="12 13">DSM 43800</strain>
    </source>
</reference>
<dbReference type="GO" id="GO:0016020">
    <property type="term" value="C:membrane"/>
    <property type="evidence" value="ECO:0007669"/>
    <property type="project" value="InterPro"/>
</dbReference>
<evidence type="ECO:0000256" key="9">
    <source>
        <dbReference type="SAM" id="Phobius"/>
    </source>
</evidence>
<keyword evidence="13" id="KW-1185">Reference proteome</keyword>
<keyword evidence="9" id="KW-1133">Transmembrane helix</keyword>
<dbReference type="Gene3D" id="1.20.5.1930">
    <property type="match status" value="1"/>
</dbReference>
<dbReference type="InterPro" id="IPR011712">
    <property type="entry name" value="Sig_transdc_His_kin_sub3_dim/P"/>
</dbReference>
<dbReference type="Pfam" id="PF07730">
    <property type="entry name" value="HisKA_3"/>
    <property type="match status" value="1"/>
</dbReference>
<feature type="domain" description="DUF7134" evidence="11">
    <location>
        <begin position="2"/>
        <end position="133"/>
    </location>
</feature>
<dbReference type="EMBL" id="RBXO01000001">
    <property type="protein sequence ID" value="RKT53770.1"/>
    <property type="molecule type" value="Genomic_DNA"/>
</dbReference>
<dbReference type="Proteomes" id="UP000282084">
    <property type="component" value="Unassembled WGS sequence"/>
</dbReference>